<dbReference type="Gene3D" id="2.180.10.10">
    <property type="entry name" value="RHS repeat-associated core"/>
    <property type="match status" value="1"/>
</dbReference>
<feature type="repeat" description="ANK" evidence="3">
    <location>
        <begin position="405"/>
        <end position="437"/>
    </location>
</feature>
<feature type="repeat" description="ANK" evidence="3">
    <location>
        <begin position="55"/>
        <end position="87"/>
    </location>
</feature>
<evidence type="ECO:0000256" key="2">
    <source>
        <dbReference type="ARBA" id="ARBA00023043"/>
    </source>
</evidence>
<keyword evidence="4" id="KW-0732">Signal</keyword>
<dbReference type="Pfam" id="PF05593">
    <property type="entry name" value="RHS_repeat"/>
    <property type="match status" value="1"/>
</dbReference>
<dbReference type="Pfam" id="PF12770">
    <property type="entry name" value="CHAT"/>
    <property type="match status" value="1"/>
</dbReference>
<feature type="repeat" description="ANK" evidence="3">
    <location>
        <begin position="88"/>
        <end position="120"/>
    </location>
</feature>
<proteinExistence type="predicted"/>
<evidence type="ECO:0000313" key="6">
    <source>
        <dbReference type="EMBL" id="BBB26731.1"/>
    </source>
</evidence>
<dbReference type="SMART" id="SM00248">
    <property type="entry name" value="ANK"/>
    <property type="match status" value="16"/>
</dbReference>
<feature type="repeat" description="ANK" evidence="3">
    <location>
        <begin position="340"/>
        <end position="372"/>
    </location>
</feature>
<dbReference type="InterPro" id="IPR002110">
    <property type="entry name" value="Ankyrin_rpt"/>
</dbReference>
<dbReference type="PANTHER" id="PTHR24198">
    <property type="entry name" value="ANKYRIN REPEAT AND PROTEIN KINASE DOMAIN-CONTAINING PROTEIN"/>
    <property type="match status" value="1"/>
</dbReference>
<keyword evidence="1" id="KW-0677">Repeat</keyword>
<evidence type="ECO:0000256" key="3">
    <source>
        <dbReference type="PROSITE-ProRule" id="PRU00023"/>
    </source>
</evidence>
<reference evidence="6 7" key="1">
    <citation type="journal article" date="2008" name="Int. J. Syst. Evol. Microbiol.">
        <title>Amphritea japonica sp. nov. and Amphritea balenae sp. nov., isolated from the sediment adjacent to sperm whale carcasses off Kagoshima, Japan.</title>
        <authorList>
            <person name="Miyazaki M."/>
            <person name="Nogi Y."/>
            <person name="Fujiwara Y."/>
            <person name="Kawato M."/>
            <person name="Nagahama T."/>
            <person name="Kubokawa K."/>
            <person name="Horikoshi K."/>
        </authorList>
    </citation>
    <scope>NUCLEOTIDE SEQUENCE [LARGE SCALE GENOMIC DNA]</scope>
    <source>
        <strain evidence="6 7">ATCC BAA-1530</strain>
    </source>
</reference>
<sequence>MLNCRDFISFVCGCLLLTGSASATELVGAAVNQDLERVEQLIQQGVDLNVLDEEEGLAALHVAVLNNDLKLARLLLENGADINLKTMNQYSPIHIGAQAGSFEVIEYLVQLGIDINTLDGDGDSVLQHALYGENVELSNWLLDQGVVVTNKRSEDSFQSPLFMAVQLSSNESDNKQLYSLIEKTVSLGAGLNEFDGDDHQTPLQLAIQTGDLDLVKLLVTLGADVNFKAEGLSAPIHIAAQESNKIFHYLIDAGADLNVLDGDGDSVLQHALFNEQIELATWLLDQGVSVVSKGNENSYGSPLFLALQLIDNESDNKQLLILIEKIVSLGADLNAFEGDDNQTSLQRAAQSGNLDLVKLLVMLGSDVNLKTAEQSAPIHLAAEENSEVFQYLIQAGADINTLDVNGASLLQVALLHGEIEVASWLLDKGVDINSRGLIDTESENDGWSEIPAYDYPVILLLNQIVATDDNQTAITLLQKMISKGANLDVIDRDGSAFVFALLKSNNQPLIDELLPIIKQHDVTDSFDNSLLHAAIKNDQVNYAASLIRNGKGLAQADKVGYTPVHSAYEKGLFDIVALILEHENSHQMLSLKGESIFLRAYRDGHHKELKQWLAATSGFDIPDINGDTLLHEVVRRNDAAYVRMLLSLGADTGVLNDAGRSPFMLAIENESPELLTLLLGAAKKGNTSLKNSMLLHEAARLGSLEIVKVLIDAGISEDSRDDNGYLPAQIAVHFGQQEVLDYLVDLLEEPAVTNMSGTTSVADARLEYWSLLYWANKKDKLIKSIEQDLRSENSSIFAPLIWVEVQNNNGNLKSAYDALEGVWKSKLVVTAEAELNKDYRQLVAQYPPSYPFVESDVMALIDLAFVADKLVNKSLKMDYLEVAARLLPDFWQIAWMYNDSELVANTQFKARMQKFSASEGIRGTLVGSAIRDYSHTRSWERPSLEERSRNWLKRSPSDWRALAANSKGLSNSYRYEQAQAAAQKAATVSPFYFNFDRLPKLLLKQGKNNQAENHTALIARMYYKADGEPVASKERRYLASSFRVTGDKGRARQVLEDALQQMPDVANLHNELAKLEIADNRYAEAVDAMEKVFQLSDEIDSDDYKRYISALKQSGDSAEATRVAEQGLAQLTFIPEDFYIAVLELASAMEQDALIDRVYQLAVNEYPDSISLGKFHVERLWINDKQAALKSVEELLEQRPSRYDLIQLWKTYAKELNEEKQLLEIVREKVETYDWSRSWWQVLVDLKGDQSDAAALLWREANQRNNNTYFACDKLVELYAYKRHDYDRGQQLFHECLSEDETTVGLPARNRVLSELFWLVKEKSKKQRVAPELLDLAEGYLREYRDNFGELTRYYEFLESIARARNDSQSAANALALRADLLKDNSSIYHDLVSEYADELTENQIQGYGFQMLHRNPYSTDVLGSYLHKQLYWRGSPINALRAIESAKEKGISYDVSYERRALNELGDTLKLYESYYIGAIDPGASKRYINWFDNARNQALNGERKEVIYDFNNTNSAVRIVLPNGEIVTRQDHPVFGKVTGFKKGTSFLDVKYNENGNLQSIRDSSGRVVELKYNATHNIESMTDGERVIEFAYNDNDQPVLISIVGSGRLYIEYDEQGEITETQSEQGHLMALNITQAFQRLLSLTREVQRIHNLDDLPALAGSDIEYDRLKDDYFEAEEGTVKEIKAKMALVEYLVSHVTDNSAYFDEASALLVEIFTSKDNQSEASIAYTARVISLWYELHKEFKPLGLPQDDFEQWSTMKTWLVGVSFKNKKYENILNRLNEEPLVLLKDAKWLVTSDIQNTGFWRRYDNSELYSSELKGAQKQALLVRNNGDILVGTDKGLAVLNDGFWQWFGYDANQARLSRTASVTTLDTTSNILSLAETEDGVLWIGSANGLLALDGDYQSLLKRWRTKSDGLKSPRINVLKASKHKVYVGSADGLVSLTYSDDKATVLGGVSGNILDVLIAGEEGNRVPVILTENNLVLLDDSDVITIADRAVSIAYNERNNALYWLKEGKFYTANIQVVDEKVNVSGGEFIALKSDLLHSKKIHEMNIWPVEGEGHTLVINSDLGINVFNEYYFQSMPLPFELGRGGQTVGPEKSTVSENGDIVVATSDGIYAYQPSNVQQYKIGRVYDTLVDDSLGITYIATGSEILYIDHAAEDKEPKYFSSANAKYLRQDAQGNLITNDGSQILRFKQGEESAQQLFSTMQNVEGDRWGNGSLNDIFVDSSQNIWAAAGSSVFRYQEGVEEAEEYNYFIDAEKFPSRSQMIYRVYEDLDGKIKVIASNERHLSHQGVDLSGGVLEWQGDSFINLDEHSRDWLGNKHWFVTGYTKINEDTAIVSTNRDFAREKNGRRESFSELNDPTYKAMQEKSSMIWLGQKGARLGESNTWLFPSAGGVTVYHEGQWFYPDRLNQLLPNDQSMGQYGARTVHTVSVDEVGNIYVGTDIGLLVYESQGVASLLNDNHRGQVAFVDFDLAQQQEVRDVFLSQIKPETEQGKLVRRYQQLQGEIADIESRLLPGSHEDSGEKATDIAASEPDSAVAEKFKAQLKARERSRQKLLANLERNHYGLFQMLKMDPREIAAMHKKLDERQALIQYMPTKDKLLIQVVTNSGAVIRQVDVSKKILEQMSLEASAILREQTLQIGVSTSDRGAKRTDTSSLFNRIKVKGDSHINHLAWLYHHLIRPVENDLEGKDQVFITPVGALTYVPFSALIRQVTPNIEYAVERYNIGILPSMYHFNLVMHHSDSFSDGGLFIADPDGSLPGARQEVSVIADTFGEYKTIIQGEQASIDNIVEELDGSRVIHFATHGVLNTESPEDSYLLLANKYQLNVIDISMLDLEQTDLVVLSACESGIGNSGLEYATLARAFAHAKVPAVVASYWKVHDDATKELMTSFYAGLAVEESDNFSAMSSAMKSMISSRTKFSHPAAWAGFGVFGKP</sequence>
<feature type="repeat" description="ANK" evidence="3">
    <location>
        <begin position="690"/>
        <end position="722"/>
    </location>
</feature>
<keyword evidence="2 3" id="KW-0040">ANK repeat</keyword>
<dbReference type="InterPro" id="IPR036770">
    <property type="entry name" value="Ankyrin_rpt-contain_sf"/>
</dbReference>
<accession>A0A7R6SSX5</accession>
<feature type="repeat" description="ANK" evidence="3">
    <location>
        <begin position="625"/>
        <end position="657"/>
    </location>
</feature>
<evidence type="ECO:0000313" key="7">
    <source>
        <dbReference type="Proteomes" id="UP000595663"/>
    </source>
</evidence>
<dbReference type="Proteomes" id="UP000595663">
    <property type="component" value="Chromosome"/>
</dbReference>
<evidence type="ECO:0000256" key="4">
    <source>
        <dbReference type="SAM" id="SignalP"/>
    </source>
</evidence>
<feature type="domain" description="CHAT" evidence="5">
    <location>
        <begin position="2682"/>
        <end position="2944"/>
    </location>
</feature>
<dbReference type="EMBL" id="AP014545">
    <property type="protein sequence ID" value="BBB26731.1"/>
    <property type="molecule type" value="Genomic_DNA"/>
</dbReference>
<keyword evidence="7" id="KW-1185">Reference proteome</keyword>
<dbReference type="SUPFAM" id="SSF48403">
    <property type="entry name" value="Ankyrin repeat"/>
    <property type="match status" value="2"/>
</dbReference>
<dbReference type="PROSITE" id="PS50088">
    <property type="entry name" value="ANK_REPEAT"/>
    <property type="match status" value="8"/>
</dbReference>
<dbReference type="SUPFAM" id="SSF48452">
    <property type="entry name" value="TPR-like"/>
    <property type="match status" value="1"/>
</dbReference>
<name>A0A7R6SSX5_9GAMM</name>
<evidence type="ECO:0000256" key="1">
    <source>
        <dbReference type="ARBA" id="ARBA00022737"/>
    </source>
</evidence>
<dbReference type="KEGG" id="ajp:AMJAP_2140"/>
<feature type="repeat" description="ANK" evidence="3">
    <location>
        <begin position="21"/>
        <end position="53"/>
    </location>
</feature>
<dbReference type="Gene3D" id="1.25.40.20">
    <property type="entry name" value="Ankyrin repeat-containing domain"/>
    <property type="match status" value="4"/>
</dbReference>
<dbReference type="InterPro" id="IPR031325">
    <property type="entry name" value="RHS_repeat"/>
</dbReference>
<gene>
    <name evidence="6" type="ORF">AMJAP_2140</name>
</gene>
<protein>
    <recommendedName>
        <fullName evidence="5">CHAT domain-containing protein</fullName>
    </recommendedName>
</protein>
<evidence type="ECO:0000259" key="5">
    <source>
        <dbReference type="Pfam" id="PF12770"/>
    </source>
</evidence>
<feature type="repeat" description="ANK" evidence="3">
    <location>
        <begin position="198"/>
        <end position="230"/>
    </location>
</feature>
<feature type="chain" id="PRO_5032443526" description="CHAT domain-containing protein" evidence="4">
    <location>
        <begin position="24"/>
        <end position="2946"/>
    </location>
</feature>
<dbReference type="InterPro" id="IPR024983">
    <property type="entry name" value="CHAT_dom"/>
</dbReference>
<dbReference type="Gene3D" id="1.25.40.10">
    <property type="entry name" value="Tetratricopeptide repeat domain"/>
    <property type="match status" value="1"/>
</dbReference>
<dbReference type="Gene3D" id="2.130.10.10">
    <property type="entry name" value="YVTN repeat-like/Quinoprotein amine dehydrogenase"/>
    <property type="match status" value="2"/>
</dbReference>
<organism evidence="6 7">
    <name type="scientific">Amphritea japonica ATCC BAA-1530</name>
    <dbReference type="NCBI Taxonomy" id="1278309"/>
    <lineage>
        <taxon>Bacteria</taxon>
        <taxon>Pseudomonadati</taxon>
        <taxon>Pseudomonadota</taxon>
        <taxon>Gammaproteobacteria</taxon>
        <taxon>Oceanospirillales</taxon>
        <taxon>Oceanospirillaceae</taxon>
        <taxon>Amphritea</taxon>
    </lineage>
</organism>
<dbReference type="PROSITE" id="PS50297">
    <property type="entry name" value="ANK_REP_REGION"/>
    <property type="match status" value="7"/>
</dbReference>
<dbReference type="InterPro" id="IPR015943">
    <property type="entry name" value="WD40/YVTN_repeat-like_dom_sf"/>
</dbReference>
<feature type="signal peptide" evidence="4">
    <location>
        <begin position="1"/>
        <end position="23"/>
    </location>
</feature>
<dbReference type="Pfam" id="PF12796">
    <property type="entry name" value="Ank_2"/>
    <property type="match status" value="5"/>
</dbReference>
<dbReference type="InterPro" id="IPR011990">
    <property type="entry name" value="TPR-like_helical_dom_sf"/>
</dbReference>
<dbReference type="PANTHER" id="PTHR24198:SF165">
    <property type="entry name" value="ANKYRIN REPEAT-CONTAINING PROTEIN-RELATED"/>
    <property type="match status" value="1"/>
</dbReference>
<dbReference type="RefSeq" id="WP_019620480.1">
    <property type="nucleotide sequence ID" value="NZ_AP014545.1"/>
</dbReference>